<dbReference type="InterPro" id="IPR036116">
    <property type="entry name" value="FN3_sf"/>
</dbReference>
<feature type="domain" description="Fibronectin type-III" evidence="3">
    <location>
        <begin position="178"/>
        <end position="283"/>
    </location>
</feature>
<feature type="transmembrane region" description="Helical" evidence="2">
    <location>
        <begin position="156"/>
        <end position="178"/>
    </location>
</feature>
<dbReference type="GO" id="GO:0042015">
    <property type="term" value="F:interleukin-20 binding"/>
    <property type="evidence" value="ECO:0007669"/>
    <property type="project" value="TreeGrafter"/>
</dbReference>
<keyword evidence="4" id="KW-1185">Reference proteome</keyword>
<dbReference type="GeneID" id="103255034"/>
<dbReference type="Pfam" id="PF01108">
    <property type="entry name" value="Tissue_fac"/>
    <property type="match status" value="1"/>
</dbReference>
<dbReference type="KEGG" id="csyr:103255034"/>
<dbReference type="RefSeq" id="XP_008051193.2">
    <property type="nucleotide sequence ID" value="XM_008053002.2"/>
</dbReference>
<accession>A0A1U7T4A1</accession>
<feature type="region of interest" description="Disordered" evidence="1">
    <location>
        <begin position="1"/>
        <end position="67"/>
    </location>
</feature>
<dbReference type="CTD" id="53833"/>
<feature type="compositionally biased region" description="Basic residues" evidence="1">
    <location>
        <begin position="1"/>
        <end position="21"/>
    </location>
</feature>
<dbReference type="GO" id="GO:0004896">
    <property type="term" value="F:cytokine receptor activity"/>
    <property type="evidence" value="ECO:0007669"/>
    <property type="project" value="TreeGrafter"/>
</dbReference>
<dbReference type="Gene3D" id="2.60.40.10">
    <property type="entry name" value="Immunoglobulins"/>
    <property type="match status" value="2"/>
</dbReference>
<dbReference type="GO" id="GO:0005886">
    <property type="term" value="C:plasma membrane"/>
    <property type="evidence" value="ECO:0007669"/>
    <property type="project" value="TreeGrafter"/>
</dbReference>
<feature type="region of interest" description="Disordered" evidence="1">
    <location>
        <begin position="106"/>
        <end position="129"/>
    </location>
</feature>
<dbReference type="FunFam" id="2.60.40.10:FF:001006">
    <property type="entry name" value="Interleukin 20 receptor subunit beta"/>
    <property type="match status" value="1"/>
</dbReference>
<organism evidence="4 5">
    <name type="scientific">Carlito syrichta</name>
    <name type="common">Philippine tarsier</name>
    <name type="synonym">Tarsius syrichta</name>
    <dbReference type="NCBI Taxonomy" id="1868482"/>
    <lineage>
        <taxon>Eukaryota</taxon>
        <taxon>Metazoa</taxon>
        <taxon>Chordata</taxon>
        <taxon>Craniata</taxon>
        <taxon>Vertebrata</taxon>
        <taxon>Euteleostomi</taxon>
        <taxon>Mammalia</taxon>
        <taxon>Eutheria</taxon>
        <taxon>Euarchontoglires</taxon>
        <taxon>Primates</taxon>
        <taxon>Haplorrhini</taxon>
        <taxon>Tarsiiformes</taxon>
        <taxon>Tarsiidae</taxon>
        <taxon>Carlito</taxon>
    </lineage>
</organism>
<evidence type="ECO:0000256" key="1">
    <source>
        <dbReference type="SAM" id="MobiDB-lite"/>
    </source>
</evidence>
<dbReference type="SUPFAM" id="SSF49265">
    <property type="entry name" value="Fibronectin type III"/>
    <property type="match status" value="2"/>
</dbReference>
<sequence>MDHHQVRRSRERRPSRPGKKGRITDSLQKPSPDDVAQEESVFPSTFPSSGPAHVIPPVGMPDSECISPHPRPYLDGRLLGTHIEASLFTKAFVHLRPLTLLRPSDTTHPKAAWKGTASERSGGKLPTLWPLGRRAPRTEPVTQTFRIVLAEIGTSLIMWVFYAWIPCLLTGGAGALAAPQNLSVHSTNLKHLLRWSPVVVPGGTVSYSVEYQGEYESLYASHIWIPSSRCSPAVGPECDVTDDITANVQYNLRVRATLGSQTSAWSTLEHPFHRNSTILTPPGLDVTKDGFHLVIELEDLGPQFEFLVFYWRRESGAKEQVKTVRRGGIPVHLETMEPGAPYCVKAQTFAKAIGRHSAFSQADCVEVQGEALPLALALFAFVGFMLILVVVLLSIWKMGRLLRYSCCPSVVLPETLTLTNSPQKLISCRREEVDICATVVLTPEDLFRAWV</sequence>
<dbReference type="InterPro" id="IPR003961">
    <property type="entry name" value="FN3_dom"/>
</dbReference>
<dbReference type="InterPro" id="IPR015373">
    <property type="entry name" value="Interferon/interleukin_rcp_dom"/>
</dbReference>
<keyword evidence="2" id="KW-1133">Transmembrane helix</keyword>
<protein>
    <submittedName>
        <fullName evidence="5">Interleukin-20 receptor subunit beta</fullName>
    </submittedName>
</protein>
<dbReference type="InterPro" id="IPR013783">
    <property type="entry name" value="Ig-like_fold"/>
</dbReference>
<proteinExistence type="predicted"/>
<dbReference type="InterPro" id="IPR050650">
    <property type="entry name" value="Type-II_Cytokine-TF_Rcpt"/>
</dbReference>
<evidence type="ECO:0000313" key="5">
    <source>
        <dbReference type="RefSeq" id="XP_008051193.2"/>
    </source>
</evidence>
<dbReference type="STRING" id="1868482.ENSTSYP00000000577"/>
<dbReference type="PANTHER" id="PTHR20859">
    <property type="entry name" value="INTERFERON/INTERLEUKIN RECEPTOR"/>
    <property type="match status" value="1"/>
</dbReference>
<dbReference type="PANTHER" id="PTHR20859:SF48">
    <property type="entry name" value="INTERLEUKIN-20 RECEPTOR SUBUNIT BETA"/>
    <property type="match status" value="1"/>
</dbReference>
<gene>
    <name evidence="5" type="primary">IL20RB</name>
</gene>
<dbReference type="PROSITE" id="PS50853">
    <property type="entry name" value="FN3"/>
    <property type="match status" value="1"/>
</dbReference>
<dbReference type="FunFam" id="2.60.40.10:FF:001093">
    <property type="entry name" value="Interleukin 20 receptor subunit beta"/>
    <property type="match status" value="1"/>
</dbReference>
<evidence type="ECO:0000259" key="3">
    <source>
        <dbReference type="PROSITE" id="PS50853"/>
    </source>
</evidence>
<reference evidence="5" key="1">
    <citation type="submission" date="2025-08" db="UniProtKB">
        <authorList>
            <consortium name="RefSeq"/>
        </authorList>
    </citation>
    <scope>IDENTIFICATION</scope>
</reference>
<evidence type="ECO:0000256" key="2">
    <source>
        <dbReference type="SAM" id="Phobius"/>
    </source>
</evidence>
<feature type="transmembrane region" description="Helical" evidence="2">
    <location>
        <begin position="371"/>
        <end position="395"/>
    </location>
</feature>
<keyword evidence="2" id="KW-0812">Transmembrane</keyword>
<dbReference type="Proteomes" id="UP000189704">
    <property type="component" value="Unplaced"/>
</dbReference>
<keyword evidence="5" id="KW-0675">Receptor</keyword>
<name>A0A1U7T4A1_CARSF</name>
<dbReference type="Pfam" id="PF09294">
    <property type="entry name" value="Interfer-bind"/>
    <property type="match status" value="1"/>
</dbReference>
<dbReference type="AlphaFoldDB" id="A0A1U7T4A1"/>
<evidence type="ECO:0000313" key="4">
    <source>
        <dbReference type="Proteomes" id="UP000189704"/>
    </source>
</evidence>
<dbReference type="CDD" id="cd00063">
    <property type="entry name" value="FN3"/>
    <property type="match status" value="1"/>
</dbReference>
<keyword evidence="2" id="KW-0472">Membrane</keyword>
<dbReference type="OrthoDB" id="8704831at2759"/>